<organism evidence="1 2">
    <name type="scientific">Lacticaseibacillus paracasei subsp. paracasei Lpp126</name>
    <dbReference type="NCBI Taxonomy" id="1256206"/>
    <lineage>
        <taxon>Bacteria</taxon>
        <taxon>Bacillati</taxon>
        <taxon>Bacillota</taxon>
        <taxon>Bacilli</taxon>
        <taxon>Lactobacillales</taxon>
        <taxon>Lactobacillaceae</taxon>
        <taxon>Lacticaseibacillus</taxon>
    </lineage>
</organism>
<feature type="non-terminal residue" evidence="1">
    <location>
        <position position="26"/>
    </location>
</feature>
<dbReference type="AlphaFoldDB" id="S2RAG6"/>
<protein>
    <submittedName>
        <fullName evidence="1">Uncharacterized protein</fullName>
    </submittedName>
</protein>
<reference evidence="1 2" key="1">
    <citation type="journal article" date="2013" name="PLoS ONE">
        <title>Lactobacillus paracasei comparative genomics: towards species pan-genome definition and exploitation of diversity.</title>
        <authorList>
            <person name="Smokvina T."/>
            <person name="Wels M."/>
            <person name="Polka J."/>
            <person name="Chervaux C."/>
            <person name="Brisse S."/>
            <person name="Boekhorst J."/>
            <person name="van Hylckama Vlieg J.E."/>
            <person name="Siezen R.J."/>
        </authorList>
    </citation>
    <scope>NUCLEOTIDE SEQUENCE [LARGE SCALE GENOMIC DNA]</scope>
    <source>
        <strain evidence="1 2">Lpp126</strain>
    </source>
</reference>
<sequence length="26" mass="3130">MEIKELFKRPIDRNIQGVIKVDQDDE</sequence>
<accession>S2RAG6</accession>
<proteinExistence type="predicted"/>
<name>S2RAG6_LACPA</name>
<evidence type="ECO:0000313" key="2">
    <source>
        <dbReference type="Proteomes" id="UP000014243"/>
    </source>
</evidence>
<gene>
    <name evidence="1" type="ORF">Lpp126_11693</name>
</gene>
<evidence type="ECO:0000313" key="1">
    <source>
        <dbReference type="EMBL" id="EPC74274.1"/>
    </source>
</evidence>
<dbReference type="Proteomes" id="UP000014243">
    <property type="component" value="Unassembled WGS sequence"/>
</dbReference>
<dbReference type="EMBL" id="ANKC01000834">
    <property type="protein sequence ID" value="EPC74274.1"/>
    <property type="molecule type" value="Genomic_DNA"/>
</dbReference>
<comment type="caution">
    <text evidence="1">The sequence shown here is derived from an EMBL/GenBank/DDBJ whole genome shotgun (WGS) entry which is preliminary data.</text>
</comment>